<evidence type="ECO:0000256" key="2">
    <source>
        <dbReference type="ARBA" id="ARBA00022603"/>
    </source>
</evidence>
<dbReference type="EMBL" id="CACVAS010000047">
    <property type="protein sequence ID" value="CAA6807609.1"/>
    <property type="molecule type" value="Genomic_DNA"/>
</dbReference>
<feature type="domain" description="DNA methylase N-4/N-6" evidence="7">
    <location>
        <begin position="81"/>
        <end position="145"/>
    </location>
</feature>
<evidence type="ECO:0000256" key="1">
    <source>
        <dbReference type="ARBA" id="ARBA00011900"/>
    </source>
</evidence>
<evidence type="ECO:0000256" key="3">
    <source>
        <dbReference type="ARBA" id="ARBA00022679"/>
    </source>
</evidence>
<evidence type="ECO:0000256" key="6">
    <source>
        <dbReference type="SAM" id="MobiDB-lite"/>
    </source>
</evidence>
<dbReference type="GO" id="GO:0003677">
    <property type="term" value="F:DNA binding"/>
    <property type="evidence" value="ECO:0007669"/>
    <property type="project" value="InterPro"/>
</dbReference>
<dbReference type="SUPFAM" id="SSF53335">
    <property type="entry name" value="S-adenosyl-L-methionine-dependent methyltransferases"/>
    <property type="match status" value="1"/>
</dbReference>
<evidence type="ECO:0000313" key="8">
    <source>
        <dbReference type="EMBL" id="CAA6807609.1"/>
    </source>
</evidence>
<dbReference type="Gene3D" id="3.40.50.150">
    <property type="entry name" value="Vaccinia Virus protein VP39"/>
    <property type="match status" value="1"/>
</dbReference>
<dbReference type="PRINTS" id="PR00506">
    <property type="entry name" value="D21N6MTFRASE"/>
</dbReference>
<dbReference type="AlphaFoldDB" id="A0A6S6SQ13"/>
<keyword evidence="3 8" id="KW-0808">Transferase</keyword>
<dbReference type="InterPro" id="IPR002941">
    <property type="entry name" value="DNA_methylase_N4/N6"/>
</dbReference>
<dbReference type="GO" id="GO:0009007">
    <property type="term" value="F:site-specific DNA-methyltransferase (adenine-specific) activity"/>
    <property type="evidence" value="ECO:0007669"/>
    <property type="project" value="UniProtKB-EC"/>
</dbReference>
<organism evidence="8">
    <name type="scientific">uncultured Sulfurovum sp</name>
    <dbReference type="NCBI Taxonomy" id="269237"/>
    <lineage>
        <taxon>Bacteria</taxon>
        <taxon>Pseudomonadati</taxon>
        <taxon>Campylobacterota</taxon>
        <taxon>Epsilonproteobacteria</taxon>
        <taxon>Campylobacterales</taxon>
        <taxon>Sulfurovaceae</taxon>
        <taxon>Sulfurovum</taxon>
        <taxon>environmental samples</taxon>
    </lineage>
</organism>
<feature type="region of interest" description="Disordered" evidence="6">
    <location>
        <begin position="69"/>
        <end position="91"/>
    </location>
</feature>
<reference evidence="8" key="1">
    <citation type="submission" date="2020-01" db="EMBL/GenBank/DDBJ databases">
        <authorList>
            <person name="Meier V. D."/>
            <person name="Meier V D."/>
        </authorList>
    </citation>
    <scope>NUCLEOTIDE SEQUENCE</scope>
    <source>
        <strain evidence="8">HLG_WM_MAG_01</strain>
    </source>
</reference>
<gene>
    <name evidence="8" type="ORF">HELGO_WM3315</name>
</gene>
<dbReference type="InterPro" id="IPR029063">
    <property type="entry name" value="SAM-dependent_MTases_sf"/>
</dbReference>
<proteinExistence type="predicted"/>
<dbReference type="GO" id="GO:0032259">
    <property type="term" value="P:methylation"/>
    <property type="evidence" value="ECO:0007669"/>
    <property type="project" value="UniProtKB-KW"/>
</dbReference>
<dbReference type="EC" id="2.1.1.72" evidence="1"/>
<keyword evidence="4" id="KW-0949">S-adenosyl-L-methionine</keyword>
<protein>
    <recommendedName>
        <fullName evidence="1">site-specific DNA-methyltransferase (adenine-specific)</fullName>
        <ecNumber evidence="1">2.1.1.72</ecNumber>
    </recommendedName>
</protein>
<evidence type="ECO:0000259" key="7">
    <source>
        <dbReference type="Pfam" id="PF01555"/>
    </source>
</evidence>
<comment type="catalytic activity">
    <reaction evidence="5">
        <text>a 2'-deoxyadenosine in DNA + S-adenosyl-L-methionine = an N(6)-methyl-2'-deoxyadenosine in DNA + S-adenosyl-L-homocysteine + H(+)</text>
        <dbReference type="Rhea" id="RHEA:15197"/>
        <dbReference type="Rhea" id="RHEA-COMP:12418"/>
        <dbReference type="Rhea" id="RHEA-COMP:12419"/>
        <dbReference type="ChEBI" id="CHEBI:15378"/>
        <dbReference type="ChEBI" id="CHEBI:57856"/>
        <dbReference type="ChEBI" id="CHEBI:59789"/>
        <dbReference type="ChEBI" id="CHEBI:90615"/>
        <dbReference type="ChEBI" id="CHEBI:90616"/>
        <dbReference type="EC" id="2.1.1.72"/>
    </reaction>
</comment>
<evidence type="ECO:0000256" key="4">
    <source>
        <dbReference type="ARBA" id="ARBA00022691"/>
    </source>
</evidence>
<dbReference type="Pfam" id="PF01555">
    <property type="entry name" value="N6_N4_Mtase"/>
    <property type="match status" value="1"/>
</dbReference>
<evidence type="ECO:0000256" key="5">
    <source>
        <dbReference type="ARBA" id="ARBA00047942"/>
    </source>
</evidence>
<sequence length="179" mass="19850">MMISGGKSGKRQVDKYLKVLEGSNLKLSNSGTYRKYNKNGTVCNMGKFQMPDELVLSYSLSGKERPDIDTSASTEYHFQRPPLPRSGGYSTEKPLGLMEAIITRTTKRGEKILDLFAGSGSSMVAALNLGRRIHGLEITSKAINQFILPKMREFESMLPSPACVQVSMPARQTTMFDFL</sequence>
<dbReference type="GO" id="GO:0008170">
    <property type="term" value="F:N-methyltransferase activity"/>
    <property type="evidence" value="ECO:0007669"/>
    <property type="project" value="InterPro"/>
</dbReference>
<keyword evidence="2 8" id="KW-0489">Methyltransferase</keyword>
<name>A0A6S6SQ13_9BACT</name>
<dbReference type="InterPro" id="IPR002295">
    <property type="entry name" value="N4/N6-MTase_EcoPI_Mod-like"/>
</dbReference>
<accession>A0A6S6SQ13</accession>